<organism evidence="2 3">
    <name type="scientific">Candidatus Accumulibacter vicinus</name>
    <dbReference type="NCBI Taxonomy" id="2954382"/>
    <lineage>
        <taxon>Bacteria</taxon>
        <taxon>Pseudomonadati</taxon>
        <taxon>Pseudomonadota</taxon>
        <taxon>Betaproteobacteria</taxon>
        <taxon>Candidatus Accumulibacter</taxon>
    </lineage>
</organism>
<dbReference type="Proteomes" id="UP000019812">
    <property type="component" value="Unassembled WGS sequence"/>
</dbReference>
<evidence type="ECO:0000313" key="3">
    <source>
        <dbReference type="Proteomes" id="UP000019812"/>
    </source>
</evidence>
<dbReference type="EMBL" id="JDSS02000007">
    <property type="protein sequence ID" value="KFB69797.1"/>
    <property type="molecule type" value="Genomic_DNA"/>
</dbReference>
<evidence type="ECO:0008006" key="4">
    <source>
        <dbReference type="Google" id="ProtNLM"/>
    </source>
</evidence>
<feature type="region of interest" description="Disordered" evidence="1">
    <location>
        <begin position="1"/>
        <end position="22"/>
    </location>
</feature>
<reference evidence="2 3" key="1">
    <citation type="submission" date="2014-07" db="EMBL/GenBank/DDBJ databases">
        <title>Expanding our view of genomic diversity in Candidatus Accumulibacter clades.</title>
        <authorList>
            <person name="Skennerton C.T."/>
            <person name="Barr J.J."/>
            <person name="Slater F.R."/>
            <person name="Bond P.L."/>
            <person name="Tyson G.W."/>
        </authorList>
    </citation>
    <scope>NUCLEOTIDE SEQUENCE [LARGE SCALE GENOMIC DNA]</scope>
    <source>
        <strain evidence="3">SK-01</strain>
    </source>
</reference>
<sequence length="557" mass="60495">MTHLQTGHSAVKHRAAKCRGMAGRRQNRQAPIAVLFIGMLLLPFAQAWALSLDTGSPDVKLVWNNTLRYNLGMRAQGRDPRIADNAVFDQGDAIFDRGAAITNRIDWLSELDLVYKERYGLRVSAAAWYDTAYGDRGRSNPYAQGMDVVPNSYVNNKFTSYVKRYYAGPSGELLDAFVYGVFDVGDSVWNVKLGRHALIWGESLFGNTHAISFSQVPSDGMKGVTNPGASAKETALPVAQMSTIAQINPELSLLAQVGFAWEPTRIPEGGTYFGVDVVNKGPNVNRLSPIEGKAGDLGLGIKLSPEWLDGTLGFYARRFDDKNGWLAQDAGNGRTRAVYARDIDLLGVALVKRIGWVLAGAELSYRFDDPLNSTGSAGPAGGYEGARGNTWHGVLNGIVSFSPSAIYDSAFLAAELAWNRLDRVTRNPELYLAKGYNSACDSDATIKGCADKQFLSFGLSFTPGWNQVYPGVDISMPLFVSRGISGNAPSNGGGVEGFTVYKVGLTAKVYSSHQFDLTYTGYDQKIKRAPDSPLGSYVLGGPLRDKGWLSFTYQATF</sequence>
<comment type="caution">
    <text evidence="2">The sequence shown here is derived from an EMBL/GenBank/DDBJ whole genome shotgun (WGS) entry which is preliminary data.</text>
</comment>
<evidence type="ECO:0000256" key="1">
    <source>
        <dbReference type="SAM" id="MobiDB-lite"/>
    </source>
</evidence>
<accession>A0A084Y503</accession>
<gene>
    <name evidence="2" type="ORF">CAPSK01_000510</name>
</gene>
<name>A0A084Y503_9PROT</name>
<dbReference type="Pfam" id="PF06980">
    <property type="entry name" value="DUF1302"/>
    <property type="match status" value="1"/>
</dbReference>
<dbReference type="AlphaFoldDB" id="A0A084Y503"/>
<protein>
    <recommendedName>
        <fullName evidence="4">DUF1302 domain-containing protein</fullName>
    </recommendedName>
</protein>
<dbReference type="InterPro" id="IPR010727">
    <property type="entry name" value="DUF1302"/>
</dbReference>
<evidence type="ECO:0000313" key="2">
    <source>
        <dbReference type="EMBL" id="KFB69797.1"/>
    </source>
</evidence>
<proteinExistence type="predicted"/>
<dbReference type="STRING" id="1457154.CAPSK01_000510"/>
<dbReference type="RefSeq" id="WP_273702917.1">
    <property type="nucleotide sequence ID" value="NZ_JDSS02000007.1"/>
</dbReference>